<protein>
    <submittedName>
        <fullName evidence="2">Uncharacterized protein</fullName>
    </submittedName>
</protein>
<dbReference type="EMBL" id="AWUE01016241">
    <property type="protein sequence ID" value="OMO93699.1"/>
    <property type="molecule type" value="Genomic_DNA"/>
</dbReference>
<evidence type="ECO:0000313" key="2">
    <source>
        <dbReference type="EMBL" id="OMO93699.1"/>
    </source>
</evidence>
<dbReference type="Proteomes" id="UP000187203">
    <property type="component" value="Unassembled WGS sequence"/>
</dbReference>
<gene>
    <name evidence="2" type="ORF">COLO4_16741</name>
</gene>
<reference evidence="3" key="1">
    <citation type="submission" date="2013-09" db="EMBL/GenBank/DDBJ databases">
        <title>Corchorus olitorius genome sequencing.</title>
        <authorList>
            <person name="Alam M."/>
            <person name="Haque M.S."/>
            <person name="Islam M.S."/>
            <person name="Emdad E.M."/>
            <person name="Islam M.M."/>
            <person name="Ahmed B."/>
            <person name="Halim A."/>
            <person name="Hossen Q.M.M."/>
            <person name="Hossain M.Z."/>
            <person name="Ahmed R."/>
            <person name="Khan M.M."/>
            <person name="Islam R."/>
            <person name="Rashid M.M."/>
            <person name="Khan S.A."/>
            <person name="Rahman M.S."/>
            <person name="Alam M."/>
            <person name="Yahiya A.S."/>
            <person name="Khan M.S."/>
            <person name="Azam M.S."/>
            <person name="Haque T."/>
            <person name="Lashkar M.Z.H."/>
            <person name="Akhand A.I."/>
            <person name="Morshed G."/>
            <person name="Roy S."/>
            <person name="Uddin K.S."/>
            <person name="Rabeya T."/>
            <person name="Hossain A.S."/>
            <person name="Chowdhury A."/>
            <person name="Snigdha A.R."/>
            <person name="Mortoza M.S."/>
            <person name="Matin S.A."/>
            <person name="Hoque S.M.E."/>
            <person name="Islam M.K."/>
            <person name="Roy D.K."/>
            <person name="Haider R."/>
            <person name="Moosa M.M."/>
            <person name="Elias S.M."/>
            <person name="Hasan A.M."/>
            <person name="Jahan S."/>
            <person name="Shafiuddin M."/>
            <person name="Mahmood N."/>
            <person name="Shommy N.S."/>
        </authorList>
    </citation>
    <scope>NUCLEOTIDE SEQUENCE [LARGE SCALE GENOMIC DNA]</scope>
    <source>
        <strain evidence="3">cv. O-4</strain>
    </source>
</reference>
<feature type="compositionally biased region" description="Basic and acidic residues" evidence="1">
    <location>
        <begin position="56"/>
        <end position="66"/>
    </location>
</feature>
<name>A0A1R3JFT9_9ROSI</name>
<dbReference type="AlphaFoldDB" id="A0A1R3JFT9"/>
<evidence type="ECO:0000256" key="1">
    <source>
        <dbReference type="SAM" id="MobiDB-lite"/>
    </source>
</evidence>
<dbReference type="OrthoDB" id="414945at2759"/>
<comment type="caution">
    <text evidence="2">The sequence shown here is derived from an EMBL/GenBank/DDBJ whole genome shotgun (WGS) entry which is preliminary data.</text>
</comment>
<accession>A0A1R3JFT9</accession>
<proteinExistence type="predicted"/>
<sequence>MLCSMRHLRGGHHKQCCYLTRMKWKRSYKRRWTSSLRLLPRQEEIKEPAVEQSPVEAHDEDTLSHEDVEEQTAQSNLRRSLRQRKPNPKYANVALVKETSLAEASPIKAHDEDTLSYEDVAAQSFLRRSSRQRKPNLKYANVALIKETSLAEESKKVQWRKDIVETRPNLRGIARYAPKGLTDLLFPKGTSQVWVGSLYLNHNRSPHPPDVGSWGITDMKDEILALKQTETCELVPKLKKLKDDMG</sequence>
<feature type="region of interest" description="Disordered" evidence="1">
    <location>
        <begin position="43"/>
        <end position="89"/>
    </location>
</feature>
<organism evidence="2 3">
    <name type="scientific">Corchorus olitorius</name>
    <dbReference type="NCBI Taxonomy" id="93759"/>
    <lineage>
        <taxon>Eukaryota</taxon>
        <taxon>Viridiplantae</taxon>
        <taxon>Streptophyta</taxon>
        <taxon>Embryophyta</taxon>
        <taxon>Tracheophyta</taxon>
        <taxon>Spermatophyta</taxon>
        <taxon>Magnoliopsida</taxon>
        <taxon>eudicotyledons</taxon>
        <taxon>Gunneridae</taxon>
        <taxon>Pentapetalae</taxon>
        <taxon>rosids</taxon>
        <taxon>malvids</taxon>
        <taxon>Malvales</taxon>
        <taxon>Malvaceae</taxon>
        <taxon>Grewioideae</taxon>
        <taxon>Apeibeae</taxon>
        <taxon>Corchorus</taxon>
    </lineage>
</organism>
<evidence type="ECO:0000313" key="3">
    <source>
        <dbReference type="Proteomes" id="UP000187203"/>
    </source>
</evidence>
<keyword evidence="3" id="KW-1185">Reference proteome</keyword>